<organism evidence="2 3">
    <name type="scientific">Mycobacterium kyorinense</name>
    <dbReference type="NCBI Taxonomy" id="487514"/>
    <lineage>
        <taxon>Bacteria</taxon>
        <taxon>Bacillati</taxon>
        <taxon>Actinomycetota</taxon>
        <taxon>Actinomycetes</taxon>
        <taxon>Mycobacteriales</taxon>
        <taxon>Mycobacteriaceae</taxon>
        <taxon>Mycobacterium</taxon>
    </lineage>
</organism>
<sequence length="181" mass="19938">MAAEFKYPPPEVETTPTSDNIVSLREAARRLRRDHRTLQKMIEKGTLRGGAEPQPHRLRWYVYADELPPAPAATRAQTPRSHAQPSIGRDDLPPEVATQLADQAAKIVTLEHTQRVLTSAVGDLLEAFEQYKAGTQDALSAAQHFEASADRFASSLRQHREALSQHLTPGHLGDLGDFSGS</sequence>
<dbReference type="EMBL" id="LQPE01000168">
    <property type="protein sequence ID" value="ORV97223.1"/>
    <property type="molecule type" value="Genomic_DNA"/>
</dbReference>
<evidence type="ECO:0000256" key="1">
    <source>
        <dbReference type="SAM" id="MobiDB-lite"/>
    </source>
</evidence>
<dbReference type="AlphaFoldDB" id="A0A1X1XEP9"/>
<comment type="caution">
    <text evidence="2">The sequence shown here is derived from an EMBL/GenBank/DDBJ whole genome shotgun (WGS) entry which is preliminary data.</text>
</comment>
<evidence type="ECO:0000313" key="3">
    <source>
        <dbReference type="Proteomes" id="UP000193487"/>
    </source>
</evidence>
<gene>
    <name evidence="2" type="ORF">AWC14_15390</name>
</gene>
<feature type="region of interest" description="Disordered" evidence="1">
    <location>
        <begin position="71"/>
        <end position="93"/>
    </location>
</feature>
<keyword evidence="3" id="KW-1185">Reference proteome</keyword>
<accession>A0A1X1XEP9</accession>
<protein>
    <submittedName>
        <fullName evidence="2">Uncharacterized protein</fullName>
    </submittedName>
</protein>
<dbReference type="RefSeq" id="WP_083071498.1">
    <property type="nucleotide sequence ID" value="NZ_LQPE01000168.1"/>
</dbReference>
<name>A0A1X1XEP9_9MYCO</name>
<dbReference type="OrthoDB" id="4620468at2"/>
<evidence type="ECO:0000313" key="2">
    <source>
        <dbReference type="EMBL" id="ORV97223.1"/>
    </source>
</evidence>
<proteinExistence type="predicted"/>
<reference evidence="2 3" key="1">
    <citation type="submission" date="2016-01" db="EMBL/GenBank/DDBJ databases">
        <title>The new phylogeny of the genus Mycobacterium.</title>
        <authorList>
            <person name="Tarcisio F."/>
            <person name="Conor M."/>
            <person name="Antonella G."/>
            <person name="Elisabetta G."/>
            <person name="Giulia F.S."/>
            <person name="Sara T."/>
            <person name="Anna F."/>
            <person name="Clotilde B."/>
            <person name="Roberto B."/>
            <person name="Veronica D.S."/>
            <person name="Fabio R."/>
            <person name="Monica P."/>
            <person name="Olivier J."/>
            <person name="Enrico T."/>
            <person name="Nicola S."/>
        </authorList>
    </citation>
    <scope>NUCLEOTIDE SEQUENCE [LARGE SCALE GENOMIC DNA]</scope>
    <source>
        <strain evidence="2 3">DSM 45166</strain>
    </source>
</reference>
<dbReference type="Proteomes" id="UP000193487">
    <property type="component" value="Unassembled WGS sequence"/>
</dbReference>